<dbReference type="Pfam" id="PF00754">
    <property type="entry name" value="F5_F8_type_C"/>
    <property type="match status" value="1"/>
</dbReference>
<gene>
    <name evidence="2" type="ORF">M9Y10_021811</name>
</gene>
<dbReference type="PANTHER" id="PTHR47457">
    <property type="entry name" value="OS05G0345500 PROTEIN"/>
    <property type="match status" value="1"/>
</dbReference>
<protein>
    <recommendedName>
        <fullName evidence="1">F5/8 type C domain-containing protein</fullName>
    </recommendedName>
</protein>
<dbReference type="PANTHER" id="PTHR47457:SF1">
    <property type="entry name" value="BTB DOMAIN-CONTAINING PROTEIN-RELATED"/>
    <property type="match status" value="1"/>
</dbReference>
<comment type="caution">
    <text evidence="2">The sequence shown here is derived from an EMBL/GenBank/DDBJ whole genome shotgun (WGS) entry which is preliminary data.</text>
</comment>
<dbReference type="InterPro" id="IPR000421">
    <property type="entry name" value="FA58C"/>
</dbReference>
<accession>A0ABR2KRK5</accession>
<sequence length="426" mass="49384">MTSKTLVLSSSGLKNIVAGKLKDDNFQFIFGQHKISMNNIFAEFISPKFYLFQSIASGEAIEINEEETFEMKIISILVNNEELFCKLNDLSFNDINESNINQHMANFAIFFKISPSCSFFNYSDTIDLISKHFYAIDEEKLKQLPISALYSIICNQNLQIKSEDWLFDFINEIYTNKDDENEDLLVSFYEQIEFDHLSENKFEEFLNIFSPAKMTCELWKKLKCCFYTRKNQVSSETTQNRYSQKGIYISYDGNSSHNLCGIINHLTKESGGNVCDNGTIKATSSSILDKAFEPKYAVEFNNFNKSNNFHFFHTQNDDQNSWLKYDFVQRKVSPTGYSIRTRGGYDNQHPRNWLIEGSNNDSDWTILDTRQNETCLTGLGVTCYFEIRNIKGSYRFLRIRQTGVNSRCDHGFVLSALEFFGTLFQQ</sequence>
<proteinExistence type="predicted"/>
<dbReference type="InterPro" id="IPR008979">
    <property type="entry name" value="Galactose-bd-like_sf"/>
</dbReference>
<evidence type="ECO:0000313" key="2">
    <source>
        <dbReference type="EMBL" id="KAK8893391.1"/>
    </source>
</evidence>
<name>A0ABR2KRK5_9EUKA</name>
<feature type="domain" description="F5/8 type C" evidence="1">
    <location>
        <begin position="282"/>
        <end position="406"/>
    </location>
</feature>
<dbReference type="Proteomes" id="UP001470230">
    <property type="component" value="Unassembled WGS sequence"/>
</dbReference>
<reference evidence="2 3" key="1">
    <citation type="submission" date="2024-04" db="EMBL/GenBank/DDBJ databases">
        <title>Tritrichomonas musculus Genome.</title>
        <authorList>
            <person name="Alves-Ferreira E."/>
            <person name="Grigg M."/>
            <person name="Lorenzi H."/>
            <person name="Galac M."/>
        </authorList>
    </citation>
    <scope>NUCLEOTIDE SEQUENCE [LARGE SCALE GENOMIC DNA]</scope>
    <source>
        <strain evidence="2 3">EAF2021</strain>
    </source>
</reference>
<evidence type="ECO:0000259" key="1">
    <source>
        <dbReference type="Pfam" id="PF00754"/>
    </source>
</evidence>
<organism evidence="2 3">
    <name type="scientific">Tritrichomonas musculus</name>
    <dbReference type="NCBI Taxonomy" id="1915356"/>
    <lineage>
        <taxon>Eukaryota</taxon>
        <taxon>Metamonada</taxon>
        <taxon>Parabasalia</taxon>
        <taxon>Tritrichomonadida</taxon>
        <taxon>Tritrichomonadidae</taxon>
        <taxon>Tritrichomonas</taxon>
    </lineage>
</organism>
<evidence type="ECO:0000313" key="3">
    <source>
        <dbReference type="Proteomes" id="UP001470230"/>
    </source>
</evidence>
<dbReference type="EMBL" id="JAPFFF010000003">
    <property type="protein sequence ID" value="KAK8893391.1"/>
    <property type="molecule type" value="Genomic_DNA"/>
</dbReference>
<dbReference type="SUPFAM" id="SSF49785">
    <property type="entry name" value="Galactose-binding domain-like"/>
    <property type="match status" value="1"/>
</dbReference>
<dbReference type="Gene3D" id="2.60.120.260">
    <property type="entry name" value="Galactose-binding domain-like"/>
    <property type="match status" value="1"/>
</dbReference>
<keyword evidence="3" id="KW-1185">Reference proteome</keyword>